<dbReference type="InterPro" id="IPR029069">
    <property type="entry name" value="HotDog_dom_sf"/>
</dbReference>
<dbReference type="Pfam" id="PF13279">
    <property type="entry name" value="4HBT_2"/>
    <property type="match status" value="1"/>
</dbReference>
<dbReference type="GO" id="GO:0016297">
    <property type="term" value="F:fatty acyl-[ACP] hydrolase activity"/>
    <property type="evidence" value="ECO:0007669"/>
    <property type="project" value="TreeGrafter"/>
</dbReference>
<organism evidence="1">
    <name type="scientific">Aegilops tauschii</name>
    <name type="common">Tausch's goatgrass</name>
    <name type="synonym">Aegilops squarrosa</name>
    <dbReference type="NCBI Taxonomy" id="37682"/>
    <lineage>
        <taxon>Eukaryota</taxon>
        <taxon>Viridiplantae</taxon>
        <taxon>Streptophyta</taxon>
        <taxon>Embryophyta</taxon>
        <taxon>Tracheophyta</taxon>
        <taxon>Spermatophyta</taxon>
        <taxon>Magnoliopsida</taxon>
        <taxon>Liliopsida</taxon>
        <taxon>Poales</taxon>
        <taxon>Poaceae</taxon>
        <taxon>BOP clade</taxon>
        <taxon>Pooideae</taxon>
        <taxon>Triticodae</taxon>
        <taxon>Triticeae</taxon>
        <taxon>Triticinae</taxon>
        <taxon>Aegilops</taxon>
    </lineage>
</organism>
<reference evidence="1" key="1">
    <citation type="submission" date="2015-06" db="UniProtKB">
        <authorList>
            <consortium name="EnsemblPlants"/>
        </authorList>
    </citation>
    <scope>IDENTIFICATION</scope>
</reference>
<evidence type="ECO:0008006" key="2">
    <source>
        <dbReference type="Google" id="ProtNLM"/>
    </source>
</evidence>
<dbReference type="CDD" id="cd00586">
    <property type="entry name" value="4HBT"/>
    <property type="match status" value="1"/>
</dbReference>
<name>M8CB42_AEGTA</name>
<dbReference type="EnsemblPlants" id="EMT12328">
    <property type="protein sequence ID" value="EMT12328"/>
    <property type="gene ID" value="F775_33127"/>
</dbReference>
<dbReference type="InterPro" id="IPR050563">
    <property type="entry name" value="4-hydroxybenzoyl-CoA_TE"/>
</dbReference>
<protein>
    <recommendedName>
        <fullName evidence="2">Thioesterase domain-containing protein</fullName>
    </recommendedName>
</protein>
<dbReference type="ExpressionAtlas" id="M8CB42">
    <property type="expression patterns" value="baseline"/>
</dbReference>
<dbReference type="PANTHER" id="PTHR31793">
    <property type="entry name" value="4-HYDROXYBENZOYL-COA THIOESTERASE FAMILY MEMBER"/>
    <property type="match status" value="1"/>
</dbReference>
<sequence>MRVRDDDLDEYGVVNNAVHASYIHDARNVLLETLGISIHFWTSTGNTMALSELHLKYFTPLRSGGRFIVKLRVVQIKGVRIIVDHVIETLPNRRYGSQCNRCLPRQKPPSNSRIPGVGVQDTSVFFM</sequence>
<proteinExistence type="predicted"/>
<dbReference type="GO" id="GO:0009507">
    <property type="term" value="C:chloroplast"/>
    <property type="evidence" value="ECO:0007669"/>
    <property type="project" value="TreeGrafter"/>
</dbReference>
<dbReference type="SUPFAM" id="SSF54637">
    <property type="entry name" value="Thioesterase/thiol ester dehydrase-isomerase"/>
    <property type="match status" value="1"/>
</dbReference>
<evidence type="ECO:0000313" key="1">
    <source>
        <dbReference type="EnsemblPlants" id="EMT12328"/>
    </source>
</evidence>
<dbReference type="AlphaFoldDB" id="M8CB42"/>
<accession>M8CB42</accession>
<dbReference type="PANTHER" id="PTHR31793:SF25">
    <property type="entry name" value="OS04G0553100 PROTEIN"/>
    <property type="match status" value="1"/>
</dbReference>
<dbReference type="Gene3D" id="3.10.129.10">
    <property type="entry name" value="Hotdog Thioesterase"/>
    <property type="match status" value="1"/>
</dbReference>